<dbReference type="Gene3D" id="3.40.50.620">
    <property type="entry name" value="HUPs"/>
    <property type="match status" value="2"/>
</dbReference>
<keyword evidence="4 13" id="KW-0808">Transferase</keyword>
<evidence type="ECO:0000256" key="1">
    <source>
        <dbReference type="ARBA" id="ARBA00005189"/>
    </source>
</evidence>
<keyword evidence="5" id="KW-0548">Nucleotidyltransferase</keyword>
<dbReference type="Proteomes" id="UP000094285">
    <property type="component" value="Unassembled WGS sequence"/>
</dbReference>
<dbReference type="UniPathway" id="UPA00558">
    <property type="reaction ID" value="UER00742"/>
</dbReference>
<evidence type="ECO:0000313" key="14">
    <source>
        <dbReference type="Proteomes" id="UP000094285"/>
    </source>
</evidence>
<evidence type="ECO:0000256" key="2">
    <source>
        <dbReference type="ARBA" id="ARBA00010101"/>
    </source>
</evidence>
<dbReference type="CDD" id="cd02174">
    <property type="entry name" value="CCT"/>
    <property type="match status" value="1"/>
</dbReference>
<comment type="similarity">
    <text evidence="2">Belongs to the cytidylyltransferase family.</text>
</comment>
<feature type="domain" description="Cytidyltransferase-like" evidence="12">
    <location>
        <begin position="218"/>
        <end position="305"/>
    </location>
</feature>
<keyword evidence="7" id="KW-0594">Phospholipid biosynthesis</keyword>
<evidence type="ECO:0000256" key="9">
    <source>
        <dbReference type="ARBA" id="ARBA00024191"/>
    </source>
</evidence>
<dbReference type="Pfam" id="PF01467">
    <property type="entry name" value="CTP_transf_like"/>
    <property type="match status" value="2"/>
</dbReference>
<organism evidence="13 14">
    <name type="scientific">Suhomyces tanzawaensis NRRL Y-17324</name>
    <dbReference type="NCBI Taxonomy" id="984487"/>
    <lineage>
        <taxon>Eukaryota</taxon>
        <taxon>Fungi</taxon>
        <taxon>Dikarya</taxon>
        <taxon>Ascomycota</taxon>
        <taxon>Saccharomycotina</taxon>
        <taxon>Pichiomycetes</taxon>
        <taxon>Debaryomycetaceae</taxon>
        <taxon>Suhomyces</taxon>
    </lineage>
</organism>
<dbReference type="InterPro" id="IPR041723">
    <property type="entry name" value="CCT"/>
</dbReference>
<evidence type="ECO:0000256" key="4">
    <source>
        <dbReference type="ARBA" id="ARBA00022679"/>
    </source>
</evidence>
<dbReference type="SUPFAM" id="SSF52374">
    <property type="entry name" value="Nucleotidylyl transferase"/>
    <property type="match status" value="2"/>
</dbReference>
<dbReference type="PANTHER" id="PTHR45780">
    <property type="entry name" value="ETHANOLAMINE-PHOSPHATE CYTIDYLYLTRANSFERASE"/>
    <property type="match status" value="1"/>
</dbReference>
<protein>
    <recommendedName>
        <fullName evidence="10">ethanolamine-phosphate cytidylyltransferase</fullName>
        <ecNumber evidence="10">2.7.7.14</ecNumber>
    </recommendedName>
    <alternativeName>
        <fullName evidence="11">CTP:phosphoethanolamine cytidylyltransferase</fullName>
    </alternativeName>
</protein>
<reference evidence="14" key="1">
    <citation type="submission" date="2016-05" db="EMBL/GenBank/DDBJ databases">
        <title>Comparative genomics of biotechnologically important yeasts.</title>
        <authorList>
            <consortium name="DOE Joint Genome Institute"/>
            <person name="Riley R."/>
            <person name="Haridas S."/>
            <person name="Wolfe K.H."/>
            <person name="Lopes M.R."/>
            <person name="Hittinger C.T."/>
            <person name="Goker M."/>
            <person name="Salamov A."/>
            <person name="Wisecaver J."/>
            <person name="Long T.M."/>
            <person name="Aerts A.L."/>
            <person name="Barry K."/>
            <person name="Choi C."/>
            <person name="Clum A."/>
            <person name="Coughlan A.Y."/>
            <person name="Deshpande S."/>
            <person name="Douglass A.P."/>
            <person name="Hanson S.J."/>
            <person name="Klenk H.-P."/>
            <person name="Labutti K."/>
            <person name="Lapidus A."/>
            <person name="Lindquist E."/>
            <person name="Lipzen A."/>
            <person name="Meier-Kolthoff J.P."/>
            <person name="Ohm R.A."/>
            <person name="Otillar R.P."/>
            <person name="Pangilinan J."/>
            <person name="Peng Y."/>
            <person name="Rokas A."/>
            <person name="Rosa C.A."/>
            <person name="Scheuner C."/>
            <person name="Sibirny A.A."/>
            <person name="Slot J.C."/>
            <person name="Stielow J.B."/>
            <person name="Sun H."/>
            <person name="Kurtzman C.P."/>
            <person name="Blackwell M."/>
            <person name="Grigoriev I.V."/>
            <person name="Jeffries T.W."/>
        </authorList>
    </citation>
    <scope>NUCLEOTIDE SEQUENCE [LARGE SCALE GENOMIC DNA]</scope>
    <source>
        <strain evidence="14">NRRL Y-17324</strain>
    </source>
</reference>
<evidence type="ECO:0000256" key="6">
    <source>
        <dbReference type="ARBA" id="ARBA00023098"/>
    </source>
</evidence>
<dbReference type="GO" id="GO:0006646">
    <property type="term" value="P:phosphatidylethanolamine biosynthetic process"/>
    <property type="evidence" value="ECO:0007669"/>
    <property type="project" value="UniProtKB-UniPathway"/>
</dbReference>
<evidence type="ECO:0000256" key="11">
    <source>
        <dbReference type="ARBA" id="ARBA00031473"/>
    </source>
</evidence>
<evidence type="ECO:0000256" key="3">
    <source>
        <dbReference type="ARBA" id="ARBA00022516"/>
    </source>
</evidence>
<keyword evidence="6" id="KW-0443">Lipid metabolism</keyword>
<evidence type="ECO:0000256" key="8">
    <source>
        <dbReference type="ARBA" id="ARBA00023264"/>
    </source>
</evidence>
<comment type="pathway">
    <text evidence="9">Phospholipid metabolism; phosphatidylethanolamine biosynthesis; phosphatidylethanolamine from ethanolamine: step 2/3.</text>
</comment>
<keyword evidence="14" id="KW-1185">Reference proteome</keyword>
<dbReference type="EC" id="2.7.7.14" evidence="10"/>
<dbReference type="InterPro" id="IPR004821">
    <property type="entry name" value="Cyt_trans-like"/>
</dbReference>
<dbReference type="STRING" id="984487.A0A1E4SJK4"/>
<evidence type="ECO:0000259" key="12">
    <source>
        <dbReference type="Pfam" id="PF01467"/>
    </source>
</evidence>
<dbReference type="EMBL" id="KV453911">
    <property type="protein sequence ID" value="ODV79670.1"/>
    <property type="molecule type" value="Genomic_DNA"/>
</dbReference>
<dbReference type="AlphaFoldDB" id="A0A1E4SJK4"/>
<evidence type="ECO:0000313" key="13">
    <source>
        <dbReference type="EMBL" id="ODV79670.1"/>
    </source>
</evidence>
<evidence type="ECO:0000256" key="7">
    <source>
        <dbReference type="ARBA" id="ARBA00023209"/>
    </source>
</evidence>
<dbReference type="InterPro" id="IPR014729">
    <property type="entry name" value="Rossmann-like_a/b/a_fold"/>
</dbReference>
<keyword evidence="3" id="KW-0444">Lipid biosynthesis</keyword>
<evidence type="ECO:0000256" key="5">
    <source>
        <dbReference type="ARBA" id="ARBA00022695"/>
    </source>
</evidence>
<dbReference type="OrthoDB" id="40021at2759"/>
<proteinExistence type="inferred from homology"/>
<dbReference type="RefSeq" id="XP_020064792.1">
    <property type="nucleotide sequence ID" value="XM_020209867.1"/>
</dbReference>
<accession>A0A1E4SJK4</accession>
<feature type="domain" description="Cytidyltransferase-like" evidence="12">
    <location>
        <begin position="15"/>
        <end position="138"/>
    </location>
</feature>
<name>A0A1E4SJK4_9ASCO</name>
<dbReference type="InterPro" id="IPR044608">
    <property type="entry name" value="Ect1/PCYT2"/>
</dbReference>
<evidence type="ECO:0000256" key="10">
    <source>
        <dbReference type="ARBA" id="ARBA00024221"/>
    </source>
</evidence>
<dbReference type="PANTHER" id="PTHR45780:SF2">
    <property type="entry name" value="ETHANOLAMINE-PHOSPHATE CYTIDYLYLTRANSFERASE"/>
    <property type="match status" value="1"/>
</dbReference>
<sequence>MYQRPEGIENCKIWIDGCFDFTHHGHAGAMLQARQLGKELYVGVHSDEEILKNKGPVVMKLDERMTAVEACKWSTEAIPDAPYVTMPDFMSQHGCKYVVHGDDITTDANGEDCYQTVKDLGMFVVVKRTPNISTTDLVGRMLLMSKFHHYLPITAGNVKNHALLVEDNRDRFEKYATDQTGLNPGSGVYLNIDSVPELEQIVAPSDATQQKYKKVYYVDGGFDLFHPGHIEALKAVKKEAVKEDASIVIGIHDDAAVNKHKGLNYPIMNLFERSLCVLQCRYVDGLILGAPYTPTQEFLSKIPGTVVKVYHGPTSLGDTDPYTEVKQAGLFHETGPHKYDNMNTEFIVDRVLNNKKAYEERQKRKGWKSEVELQLREAEKAKQAAQAP</sequence>
<dbReference type="GO" id="GO:0004306">
    <property type="term" value="F:ethanolamine-phosphate cytidylyltransferase activity"/>
    <property type="evidence" value="ECO:0007669"/>
    <property type="project" value="UniProtKB-EC"/>
</dbReference>
<dbReference type="NCBIfam" id="TIGR00125">
    <property type="entry name" value="cyt_tran_rel"/>
    <property type="match status" value="2"/>
</dbReference>
<dbReference type="GeneID" id="30984003"/>
<comment type="pathway">
    <text evidence="1">Lipid metabolism.</text>
</comment>
<keyword evidence="8" id="KW-1208">Phospholipid metabolism</keyword>
<gene>
    <name evidence="13" type="ORF">CANTADRAFT_50756</name>
</gene>
<dbReference type="GO" id="GO:0005737">
    <property type="term" value="C:cytoplasm"/>
    <property type="evidence" value="ECO:0007669"/>
    <property type="project" value="TreeGrafter"/>
</dbReference>